<dbReference type="EMBL" id="CR555307">
    <property type="protein sequence ID" value="CAI10321.1"/>
    <property type="molecule type" value="Genomic_DNA"/>
</dbReference>
<reference evidence="1 2" key="1">
    <citation type="journal article" date="2005" name="Arch. Microbiol.">
        <title>The genome sequence of an anaerobic aromatic-degrading denitrifying bacterium, strain EbN1.</title>
        <authorList>
            <person name="Rabus R."/>
            <person name="Kube M."/>
            <person name="Heider J."/>
            <person name="Beck A."/>
            <person name="Heitmann K."/>
            <person name="Widdel F."/>
            <person name="Reinhardt R."/>
        </authorList>
    </citation>
    <scope>NUCLEOTIDE SEQUENCE [LARGE SCALE GENOMIC DNA]</scope>
    <source>
        <strain evidence="1 2">EbN1</strain>
        <plasmid evidence="2">Plasmid pAzo1</plasmid>
    </source>
</reference>
<name>Q5NX93_AROAE</name>
<dbReference type="HOGENOM" id="CLU_1700608_0_0_4"/>
<evidence type="ECO:0000313" key="2">
    <source>
        <dbReference type="Proteomes" id="UP000006552"/>
    </source>
</evidence>
<gene>
    <name evidence="1" type="ORF">p1B104</name>
</gene>
<dbReference type="Proteomes" id="UP000006552">
    <property type="component" value="Plasmid 1"/>
</dbReference>
<protein>
    <submittedName>
        <fullName evidence="1">Uncharacterized protein</fullName>
    </submittedName>
</protein>
<keyword evidence="1" id="KW-0614">Plasmid</keyword>
<sequence>MLVTGFFVALRVSRCTAIKTICGSFAGRALFCVGVFLLRPRSLCLGLFNNPLFSLYLSKYLSFVHSFVDHADKEFCSVRKDVPLVLAWSKLTYGWVFTYLLNSKTHPIPKILLNQEVVGFQNLGQDINIDRTYSKPFRKKALGFIRHALNRPCS</sequence>
<accession>Q5NX93</accession>
<keyword evidence="2" id="KW-1185">Reference proteome</keyword>
<dbReference type="AlphaFoldDB" id="Q5NX93"/>
<dbReference type="KEGG" id="eba:p1B104"/>
<evidence type="ECO:0000313" key="1">
    <source>
        <dbReference type="EMBL" id="CAI10321.1"/>
    </source>
</evidence>
<proteinExistence type="predicted"/>
<organism evidence="1 2">
    <name type="scientific">Aromatoleum aromaticum (strain DSM 19018 / LMG 30748 / EbN1)</name>
    <name type="common">Azoarcus sp. (strain EbN1)</name>
    <dbReference type="NCBI Taxonomy" id="76114"/>
    <lineage>
        <taxon>Bacteria</taxon>
        <taxon>Pseudomonadati</taxon>
        <taxon>Pseudomonadota</taxon>
        <taxon>Betaproteobacteria</taxon>
        <taxon>Rhodocyclales</taxon>
        <taxon>Rhodocyclaceae</taxon>
        <taxon>Aromatoleum</taxon>
    </lineage>
</organism>
<geneLocation type="plasmid" evidence="2">
    <name>pAzo1</name>
</geneLocation>